<dbReference type="PANTHER" id="PTHR22748:SF4">
    <property type="entry name" value="DNA-(APURINIC OR APYRIMIDINIC SITE) ENDONUCLEASE 2"/>
    <property type="match status" value="1"/>
</dbReference>
<gene>
    <name evidence="15" type="ORF">GcC1_207024</name>
</gene>
<evidence type="ECO:0000256" key="5">
    <source>
        <dbReference type="ARBA" id="ARBA00022771"/>
    </source>
</evidence>
<evidence type="ECO:0000256" key="13">
    <source>
        <dbReference type="PROSITE-ProRule" id="PRU01343"/>
    </source>
</evidence>
<dbReference type="InterPro" id="IPR005135">
    <property type="entry name" value="Endo/exonuclease/phosphatase"/>
</dbReference>
<comment type="similarity">
    <text evidence="2">Belongs to the DNA repair enzymes AP/ExoA family.</text>
</comment>
<feature type="active site" evidence="10">
    <location>
        <position position="153"/>
    </location>
</feature>
<feature type="binding site" evidence="11">
    <location>
        <position position="309"/>
    </location>
    <ligand>
        <name>Mg(2+)</name>
        <dbReference type="ChEBI" id="CHEBI:18420"/>
        <label>2</label>
    </ligand>
</feature>
<dbReference type="InterPro" id="IPR036691">
    <property type="entry name" value="Endo/exonu/phosph_ase_sf"/>
</dbReference>
<keyword evidence="15" id="KW-0456">Lyase</keyword>
<feature type="active site" description="Proton acceptor" evidence="10">
    <location>
        <position position="310"/>
    </location>
</feature>
<dbReference type="InterPro" id="IPR020848">
    <property type="entry name" value="AP_endonuclease_F1_CS"/>
</dbReference>
<protein>
    <recommendedName>
        <fullName evidence="3">DNA-(apurinic or apyrimidinic site) endonuclease 2</fullName>
    </recommendedName>
</protein>
<evidence type="ECO:0000313" key="16">
    <source>
        <dbReference type="Proteomes" id="UP000285405"/>
    </source>
</evidence>
<keyword evidence="5 13" id="KW-0863">Zinc-finger</keyword>
<keyword evidence="7" id="KW-0862">Zinc</keyword>
<evidence type="ECO:0000256" key="3">
    <source>
        <dbReference type="ARBA" id="ARBA00013541"/>
    </source>
</evidence>
<comment type="caution">
    <text evidence="15">The sequence shown here is derived from an EMBL/GenBank/DDBJ whole genome shotgun (WGS) entry which is preliminary data.</text>
</comment>
<evidence type="ECO:0000256" key="1">
    <source>
        <dbReference type="ARBA" id="ARBA00001936"/>
    </source>
</evidence>
<dbReference type="AlphaFoldDB" id="A0A420HC46"/>
<reference evidence="15 16" key="1">
    <citation type="journal article" date="2018" name="BMC Genomics">
        <title>Comparative genome analyses reveal sequence features reflecting distinct modes of host-adaptation between dicot and monocot powdery mildew.</title>
        <authorList>
            <person name="Wu Y."/>
            <person name="Ma X."/>
            <person name="Pan Z."/>
            <person name="Kale S.D."/>
            <person name="Song Y."/>
            <person name="King H."/>
            <person name="Zhang Q."/>
            <person name="Presley C."/>
            <person name="Deng X."/>
            <person name="Wei C.I."/>
            <person name="Xiao S."/>
        </authorList>
    </citation>
    <scope>NUCLEOTIDE SEQUENCE [LARGE SCALE GENOMIC DNA]</scope>
    <source>
        <strain evidence="15">UCSC1</strain>
    </source>
</reference>
<dbReference type="GO" id="GO:0016829">
    <property type="term" value="F:lyase activity"/>
    <property type="evidence" value="ECO:0007669"/>
    <property type="project" value="UniProtKB-KW"/>
</dbReference>
<dbReference type="GO" id="GO:0008081">
    <property type="term" value="F:phosphoric diester hydrolase activity"/>
    <property type="evidence" value="ECO:0007669"/>
    <property type="project" value="TreeGrafter"/>
</dbReference>
<dbReference type="PROSITE" id="PS51999">
    <property type="entry name" value="ZF_GRF"/>
    <property type="match status" value="1"/>
</dbReference>
<evidence type="ECO:0000256" key="4">
    <source>
        <dbReference type="ARBA" id="ARBA00022723"/>
    </source>
</evidence>
<evidence type="ECO:0000313" key="15">
    <source>
        <dbReference type="EMBL" id="RKF55010.1"/>
    </source>
</evidence>
<dbReference type="EMBL" id="MCBR01020713">
    <property type="protein sequence ID" value="RKF55010.1"/>
    <property type="molecule type" value="Genomic_DNA"/>
</dbReference>
<evidence type="ECO:0000256" key="12">
    <source>
        <dbReference type="PIRSR" id="PIRSR604808-3"/>
    </source>
</evidence>
<comment type="cofactor">
    <cofactor evidence="11">
        <name>Mg(2+)</name>
        <dbReference type="ChEBI" id="CHEBI:18420"/>
    </cofactor>
    <cofactor evidence="11">
        <name>Mn(2+)</name>
        <dbReference type="ChEBI" id="CHEBI:29035"/>
    </cofactor>
    <text evidence="11">Probably binds two magnesium or manganese ions per subunit.</text>
</comment>
<keyword evidence="4 11" id="KW-0479">Metal-binding</keyword>
<comment type="cofactor">
    <cofactor evidence="1">
        <name>Mn(2+)</name>
        <dbReference type="ChEBI" id="CHEBI:29035"/>
    </cofactor>
</comment>
<dbReference type="GO" id="GO:0008311">
    <property type="term" value="F:double-stranded DNA 3'-5' DNA exonuclease activity"/>
    <property type="evidence" value="ECO:0007669"/>
    <property type="project" value="TreeGrafter"/>
</dbReference>
<evidence type="ECO:0000256" key="8">
    <source>
        <dbReference type="ARBA" id="ARBA00022842"/>
    </source>
</evidence>
<feature type="site" description="Important for catalytic activity" evidence="12">
    <location>
        <position position="284"/>
    </location>
</feature>
<evidence type="ECO:0000256" key="7">
    <source>
        <dbReference type="ARBA" id="ARBA00022833"/>
    </source>
</evidence>
<dbReference type="PROSITE" id="PS00728">
    <property type="entry name" value="AP_NUCLEASE_F1_3"/>
    <property type="match status" value="1"/>
</dbReference>
<feature type="site" description="Transition state stabilizer" evidence="12">
    <location>
        <position position="194"/>
    </location>
</feature>
<feature type="active site" description="Proton donor/acceptor" evidence="10">
    <location>
        <position position="192"/>
    </location>
</feature>
<dbReference type="PROSITE" id="PS51435">
    <property type="entry name" value="AP_NUCLEASE_F1_4"/>
    <property type="match status" value="1"/>
</dbReference>
<evidence type="ECO:0000259" key="14">
    <source>
        <dbReference type="PROSITE" id="PS51999"/>
    </source>
</evidence>
<dbReference type="Pfam" id="PF03372">
    <property type="entry name" value="Exo_endo_phos"/>
    <property type="match status" value="1"/>
</dbReference>
<name>A0A420HC46_9PEZI</name>
<keyword evidence="11" id="KW-0464">Manganese</keyword>
<feature type="binding site" evidence="11">
    <location>
        <position position="192"/>
    </location>
    <ligand>
        <name>Mg(2+)</name>
        <dbReference type="ChEBI" id="CHEBI:18420"/>
        <label>1</label>
    </ligand>
</feature>
<dbReference type="InterPro" id="IPR004808">
    <property type="entry name" value="AP_endonuc_1"/>
</dbReference>
<proteinExistence type="inferred from homology"/>
<dbReference type="InterPro" id="IPR010666">
    <property type="entry name" value="Znf_GRF"/>
</dbReference>
<keyword evidence="8 11" id="KW-0460">Magnesium</keyword>
<dbReference type="GO" id="GO:0003677">
    <property type="term" value="F:DNA binding"/>
    <property type="evidence" value="ECO:0007669"/>
    <property type="project" value="InterPro"/>
</dbReference>
<feature type="binding site" evidence="11">
    <location>
        <position position="194"/>
    </location>
    <ligand>
        <name>Mg(2+)</name>
        <dbReference type="ChEBI" id="CHEBI:18420"/>
        <label>1</label>
    </ligand>
</feature>
<evidence type="ECO:0000256" key="2">
    <source>
        <dbReference type="ARBA" id="ARBA00007092"/>
    </source>
</evidence>
<dbReference type="FunFam" id="3.60.10.10:FF:000079">
    <property type="entry name" value="DNA-(apurinic or apyrimidinic site) lyase"/>
    <property type="match status" value="1"/>
</dbReference>
<dbReference type="PROSITE" id="PS00726">
    <property type="entry name" value="AP_NUCLEASE_F1_1"/>
    <property type="match status" value="1"/>
</dbReference>
<keyword evidence="9" id="KW-0539">Nucleus</keyword>
<accession>A0A420HC46</accession>
<dbReference type="OrthoDB" id="391817at2759"/>
<dbReference type="GO" id="GO:0005634">
    <property type="term" value="C:nucleus"/>
    <property type="evidence" value="ECO:0007669"/>
    <property type="project" value="TreeGrafter"/>
</dbReference>
<dbReference type="GO" id="GO:0006284">
    <property type="term" value="P:base-excision repair"/>
    <property type="evidence" value="ECO:0007669"/>
    <property type="project" value="TreeGrafter"/>
</dbReference>
<evidence type="ECO:0000256" key="11">
    <source>
        <dbReference type="PIRSR" id="PIRSR604808-2"/>
    </source>
</evidence>
<feature type="binding site" evidence="11">
    <location>
        <position position="310"/>
    </location>
    <ligand>
        <name>Mg(2+)</name>
        <dbReference type="ChEBI" id="CHEBI:18420"/>
        <label>1</label>
    </ligand>
</feature>
<sequence length="646" mass="73945">MASGLYSPGENLFGYHPWCQDRRFSAMFDILEADIVVMQETKIQRKDLHDDMVLVPGWDAFFSLPKYKKGYSGVVIYTRNSICAPIRAEEGITGILTPPNSFVSFRDPANELQIGGYPTTRQLSDLSQDASTIDSEGRCLILEFPAFILIGTYCPAIRDESRNEYRLNFLRALDIRVRNLVKAGKRVLLAGDLNIVREEIDSAYAEEQMRKQCISHNEFLSDPARRIFNQLLIDGKVIGNRDLGREKPIMWDICRSFNPTRNNMFTCWDQKINARPGNFGSRIDYILYSERFMDWFCESDIQDGLMGSDHCPVYVILKQTVEINGKATDIKDIMSSGMFKNGIRQREWCTKDQLPLSAKLIPEFDRRRNIKEMFTGRATVAKKSLQANNKVKGKLASHIDPKVLIFTSEESRYISRPHLKRGEHDKETQTSKSCTALITKPDAQNNFNPEICQLKYIEMENESKNLLEYPQNNITCPIPDPITAKKRPEKRQRSLRSFFEVRSPDKKLSAENRFTLPPNTLRSVVASENIVMGSSQSTSATIVTGFEDAFENCGASFSNTNISVPKEIPDPIVARENWFKLLNKRELPLCEHNEPCISLVTRKSGINYGRSFYICSRPPGPSGQKEKNSPWRCSTFIWKNDWNRHN</sequence>
<dbReference type="CDD" id="cd09088">
    <property type="entry name" value="Ape2-like_AP-endo"/>
    <property type="match status" value="1"/>
</dbReference>
<dbReference type="Proteomes" id="UP000285405">
    <property type="component" value="Unassembled WGS sequence"/>
</dbReference>
<evidence type="ECO:0000256" key="9">
    <source>
        <dbReference type="ARBA" id="ARBA00023242"/>
    </source>
</evidence>
<feature type="binding site" evidence="11">
    <location>
        <position position="40"/>
    </location>
    <ligand>
        <name>Mg(2+)</name>
        <dbReference type="ChEBI" id="CHEBI:18420"/>
        <label>1</label>
    </ligand>
</feature>
<dbReference type="GO" id="GO:0003906">
    <property type="term" value="F:DNA-(apurinic or apyrimidinic site) endonuclease activity"/>
    <property type="evidence" value="ECO:0007669"/>
    <property type="project" value="TreeGrafter"/>
</dbReference>
<feature type="domain" description="GRF-type" evidence="14">
    <location>
        <begin position="590"/>
        <end position="642"/>
    </location>
</feature>
<dbReference type="GO" id="GO:0008270">
    <property type="term" value="F:zinc ion binding"/>
    <property type="evidence" value="ECO:0007669"/>
    <property type="project" value="UniProtKB-KW"/>
</dbReference>
<dbReference type="SUPFAM" id="SSF56219">
    <property type="entry name" value="DNase I-like"/>
    <property type="match status" value="1"/>
</dbReference>
<organism evidence="15 16">
    <name type="scientific">Golovinomyces cichoracearum</name>
    <dbReference type="NCBI Taxonomy" id="62708"/>
    <lineage>
        <taxon>Eukaryota</taxon>
        <taxon>Fungi</taxon>
        <taxon>Dikarya</taxon>
        <taxon>Ascomycota</taxon>
        <taxon>Pezizomycotina</taxon>
        <taxon>Leotiomycetes</taxon>
        <taxon>Erysiphales</taxon>
        <taxon>Erysiphaceae</taxon>
        <taxon>Golovinomyces</taxon>
    </lineage>
</organism>
<dbReference type="PANTHER" id="PTHR22748">
    <property type="entry name" value="AP ENDONUCLEASE"/>
    <property type="match status" value="1"/>
</dbReference>
<dbReference type="InterPro" id="IPR020847">
    <property type="entry name" value="AP_endonuclease_F1_BS"/>
</dbReference>
<evidence type="ECO:0000256" key="10">
    <source>
        <dbReference type="PIRSR" id="PIRSR604808-1"/>
    </source>
</evidence>
<dbReference type="Gene3D" id="3.60.10.10">
    <property type="entry name" value="Endonuclease/exonuclease/phosphatase"/>
    <property type="match status" value="1"/>
</dbReference>
<dbReference type="Pfam" id="PF06839">
    <property type="entry name" value="Zn_ribbon_GRF"/>
    <property type="match status" value="1"/>
</dbReference>
<evidence type="ECO:0000256" key="6">
    <source>
        <dbReference type="ARBA" id="ARBA00022801"/>
    </source>
</evidence>
<keyword evidence="6" id="KW-0378">Hydrolase</keyword>
<feature type="site" description="Interaction with DNA substrate" evidence="12">
    <location>
        <position position="310"/>
    </location>
</feature>